<comment type="caution">
    <text evidence="1">The sequence shown here is derived from an EMBL/GenBank/DDBJ whole genome shotgun (WGS) entry which is preliminary data.</text>
</comment>
<name>A0A0A8X9M8_MESS1</name>
<dbReference type="Proteomes" id="UP000031014">
    <property type="component" value="Unassembled WGS sequence"/>
</dbReference>
<accession>A0A0A8X9M8</accession>
<keyword evidence="2" id="KW-1185">Reference proteome</keyword>
<gene>
    <name evidence="1" type="ORF">SAMD00020551_4905</name>
</gene>
<dbReference type="STRING" id="1321606.SAMD00020551_4905"/>
<organism evidence="1 2">
    <name type="scientific">Mesobacillus selenatarsenatis (strain DSM 18680 / JCM 14380 / FERM P-15431 / SF-1)</name>
    <dbReference type="NCBI Taxonomy" id="1321606"/>
    <lineage>
        <taxon>Bacteria</taxon>
        <taxon>Bacillati</taxon>
        <taxon>Bacillota</taxon>
        <taxon>Bacilli</taxon>
        <taxon>Bacillales</taxon>
        <taxon>Bacillaceae</taxon>
        <taxon>Mesobacillus</taxon>
    </lineage>
</organism>
<evidence type="ECO:0000313" key="1">
    <source>
        <dbReference type="EMBL" id="GAM16675.1"/>
    </source>
</evidence>
<dbReference type="RefSeq" id="WP_052442277.1">
    <property type="nucleotide sequence ID" value="NZ_BASE01000136.1"/>
</dbReference>
<dbReference type="AlphaFoldDB" id="A0A0A8X9M8"/>
<proteinExistence type="predicted"/>
<dbReference type="EMBL" id="BASE01000136">
    <property type="protein sequence ID" value="GAM16675.1"/>
    <property type="molecule type" value="Genomic_DNA"/>
</dbReference>
<protein>
    <submittedName>
        <fullName evidence="1">Uncharacterized protein</fullName>
    </submittedName>
</protein>
<sequence length="124" mass="14989">MKNIITLSTIEKKMKEEEFDSEFINVLIDVFQKHNPKINEEDFHTRMYKLHYSLPSEFHDEETCIMVYQQSQAWIENEVIKLENETRLSWDAQTEDLQGLDERVRKTQLVIRHRLSEIVYDLVD</sequence>
<evidence type="ECO:0000313" key="2">
    <source>
        <dbReference type="Proteomes" id="UP000031014"/>
    </source>
</evidence>
<reference evidence="1 2" key="1">
    <citation type="submission" date="2013-06" db="EMBL/GenBank/DDBJ databases">
        <title>Whole genome shotgun sequence of Bacillus selenatarsenatis SF-1.</title>
        <authorList>
            <person name="Kuroda M."/>
            <person name="Sei K."/>
            <person name="Yamashita M."/>
            <person name="Ike M."/>
        </authorList>
    </citation>
    <scope>NUCLEOTIDE SEQUENCE [LARGE SCALE GENOMIC DNA]</scope>
    <source>
        <strain evidence="1 2">SF-1</strain>
    </source>
</reference>
<dbReference type="OrthoDB" id="2889801at2"/>